<dbReference type="Gene3D" id="3.40.50.1820">
    <property type="entry name" value="alpha/beta hydrolase"/>
    <property type="match status" value="1"/>
</dbReference>
<evidence type="ECO:0000259" key="10">
    <source>
        <dbReference type="Pfam" id="PF01764"/>
    </source>
</evidence>
<evidence type="ECO:0000256" key="8">
    <source>
        <dbReference type="ARBA" id="ARBA00041313"/>
    </source>
</evidence>
<dbReference type="GO" id="GO:0016042">
    <property type="term" value="P:lipid catabolic process"/>
    <property type="evidence" value="ECO:0007669"/>
    <property type="project" value="InterPro"/>
</dbReference>
<dbReference type="AlphaFoldDB" id="A0A395HYU3"/>
<feature type="domain" description="Fungal lipase-type" evidence="10">
    <location>
        <begin position="105"/>
        <end position="233"/>
    </location>
</feature>
<evidence type="ECO:0000256" key="1">
    <source>
        <dbReference type="ARBA" id="ARBA00013091"/>
    </source>
</evidence>
<proteinExistence type="inferred from homology"/>
<evidence type="ECO:0000313" key="13">
    <source>
        <dbReference type="Proteomes" id="UP000248961"/>
    </source>
</evidence>
<feature type="signal peptide" evidence="9">
    <location>
        <begin position="1"/>
        <end position="20"/>
    </location>
</feature>
<gene>
    <name evidence="12" type="ORF">BO97DRAFT_51461</name>
</gene>
<name>A0A395HYU3_ASPHC</name>
<evidence type="ECO:0000256" key="3">
    <source>
        <dbReference type="ARBA" id="ARBA00022651"/>
    </source>
</evidence>
<dbReference type="CDD" id="cd00519">
    <property type="entry name" value="Lipase_3"/>
    <property type="match status" value="1"/>
</dbReference>
<keyword evidence="3" id="KW-0624">Polysaccharide degradation</keyword>
<feature type="chain" id="PRO_5017326711" description="feruloyl esterase" evidence="9">
    <location>
        <begin position="21"/>
        <end position="303"/>
    </location>
</feature>
<evidence type="ECO:0000313" key="12">
    <source>
        <dbReference type="EMBL" id="RAL12635.1"/>
    </source>
</evidence>
<dbReference type="Pfam" id="PF01764">
    <property type="entry name" value="Lipase_3"/>
    <property type="match status" value="1"/>
</dbReference>
<dbReference type="OrthoDB" id="426718at2759"/>
<dbReference type="InterPro" id="IPR029058">
    <property type="entry name" value="AB_hydrolase_fold"/>
</dbReference>
<accession>A0A395HYU3</accession>
<dbReference type="InterPro" id="IPR002921">
    <property type="entry name" value="Fungal_lipase-type"/>
</dbReference>
<dbReference type="GO" id="GO:0045493">
    <property type="term" value="P:xylan catabolic process"/>
    <property type="evidence" value="ECO:0007669"/>
    <property type="project" value="UniProtKB-KW"/>
</dbReference>
<evidence type="ECO:0000256" key="4">
    <source>
        <dbReference type="ARBA" id="ARBA00022729"/>
    </source>
</evidence>
<dbReference type="EC" id="3.1.1.73" evidence="1"/>
<keyword evidence="5" id="KW-0378">Hydrolase</keyword>
<keyword evidence="4 9" id="KW-0732">Signal</keyword>
<evidence type="ECO:0000256" key="5">
    <source>
        <dbReference type="ARBA" id="ARBA00022801"/>
    </source>
</evidence>
<feature type="domain" description="Mono-/di-acylglycerol lipase N-terminal" evidence="11">
    <location>
        <begin position="7"/>
        <end position="79"/>
    </location>
</feature>
<reference evidence="12 13" key="1">
    <citation type="submission" date="2018-02" db="EMBL/GenBank/DDBJ databases">
        <title>The genomes of Aspergillus section Nigri reveals drivers in fungal speciation.</title>
        <authorList>
            <consortium name="DOE Joint Genome Institute"/>
            <person name="Vesth T.C."/>
            <person name="Nybo J."/>
            <person name="Theobald S."/>
            <person name="Brandl J."/>
            <person name="Frisvad J.C."/>
            <person name="Nielsen K.F."/>
            <person name="Lyhne E.K."/>
            <person name="Kogle M.E."/>
            <person name="Kuo A."/>
            <person name="Riley R."/>
            <person name="Clum A."/>
            <person name="Nolan M."/>
            <person name="Lipzen A."/>
            <person name="Salamov A."/>
            <person name="Henrissat B."/>
            <person name="Wiebenga A."/>
            <person name="De vries R.P."/>
            <person name="Grigoriev I.V."/>
            <person name="Mortensen U.H."/>
            <person name="Andersen M.R."/>
            <person name="Baker S.E."/>
        </authorList>
    </citation>
    <scope>NUCLEOTIDE SEQUENCE [LARGE SCALE GENOMIC DNA]</scope>
    <source>
        <strain evidence="12 13">CBS 101889</strain>
    </source>
</reference>
<evidence type="ECO:0000256" key="9">
    <source>
        <dbReference type="SAM" id="SignalP"/>
    </source>
</evidence>
<comment type="catalytic activity">
    <reaction evidence="6">
        <text>feruloyl-polysaccharide + H2O = ferulate + polysaccharide.</text>
        <dbReference type="EC" id="3.1.1.73"/>
    </reaction>
</comment>
<dbReference type="InterPro" id="IPR005592">
    <property type="entry name" value="Mono/diacylglycerol_lipase_N"/>
</dbReference>
<dbReference type="GO" id="GO:0030600">
    <property type="term" value="F:feruloyl esterase activity"/>
    <property type="evidence" value="ECO:0007669"/>
    <property type="project" value="UniProtKB-EC"/>
</dbReference>
<keyword evidence="3" id="KW-0858">Xylan degradation</keyword>
<comment type="similarity">
    <text evidence="7">Belongs to the AB hydrolase superfamily. FaeA family.</text>
</comment>
<dbReference type="VEuPathDB" id="FungiDB:BO97DRAFT_51461"/>
<evidence type="ECO:0000259" key="11">
    <source>
        <dbReference type="Pfam" id="PF03893"/>
    </source>
</evidence>
<dbReference type="Pfam" id="PF03893">
    <property type="entry name" value="Lipase3_N"/>
    <property type="match status" value="1"/>
</dbReference>
<keyword evidence="2" id="KW-0719">Serine esterase</keyword>
<keyword evidence="3" id="KW-0119">Carbohydrate metabolism</keyword>
<dbReference type="PANTHER" id="PTHR46640:SF1">
    <property type="entry name" value="FUNGAL LIPASE-LIKE DOMAIN-CONTAINING PROTEIN-RELATED"/>
    <property type="match status" value="1"/>
</dbReference>
<evidence type="ECO:0000256" key="6">
    <source>
        <dbReference type="ARBA" id="ARBA00034075"/>
    </source>
</evidence>
<keyword evidence="13" id="KW-1185">Reference proteome</keyword>
<dbReference type="SUPFAM" id="SSF53474">
    <property type="entry name" value="alpha/beta-Hydrolases"/>
    <property type="match status" value="1"/>
</dbReference>
<dbReference type="RefSeq" id="XP_025551789.1">
    <property type="nucleotide sequence ID" value="XM_025700873.1"/>
</dbReference>
<organism evidence="12 13">
    <name type="scientific">Aspergillus homomorphus (strain CBS 101889)</name>
    <dbReference type="NCBI Taxonomy" id="1450537"/>
    <lineage>
        <taxon>Eukaryota</taxon>
        <taxon>Fungi</taxon>
        <taxon>Dikarya</taxon>
        <taxon>Ascomycota</taxon>
        <taxon>Pezizomycotina</taxon>
        <taxon>Eurotiomycetes</taxon>
        <taxon>Eurotiomycetidae</taxon>
        <taxon>Eurotiales</taxon>
        <taxon>Aspergillaceae</taxon>
        <taxon>Aspergillus</taxon>
        <taxon>Aspergillus subgen. Circumdati</taxon>
    </lineage>
</organism>
<protein>
    <recommendedName>
        <fullName evidence="1">feruloyl esterase</fullName>
        <ecNumber evidence="1">3.1.1.73</ecNumber>
    </recommendedName>
    <alternativeName>
        <fullName evidence="8">Ferulic acid esterase A</fullName>
    </alternativeName>
</protein>
<dbReference type="EMBL" id="KZ824282">
    <property type="protein sequence ID" value="RAL12635.1"/>
    <property type="molecule type" value="Genomic_DNA"/>
</dbReference>
<dbReference type="Proteomes" id="UP000248961">
    <property type="component" value="Unassembled WGS sequence"/>
</dbReference>
<dbReference type="GeneID" id="37205162"/>
<evidence type="ECO:0000256" key="7">
    <source>
        <dbReference type="ARBA" id="ARBA00037991"/>
    </source>
</evidence>
<dbReference type="STRING" id="1450537.A0A395HYU3"/>
<sequence>MTVLARFLTVLSVLAPLSQAYPALQTRDISLNQLSDFTFWVQYANAAYCANNYDPNSAGTKVGCLDSGCPEVEATNTTIAFAFSGTTLTDTAGFVAIDHTNKHVVLSFRGSFSIRNWITDAIVFFTDPELCTGCRAELGFWSAWTGVRDGVIQQLQDLEAEYSHYDLVLVGHSLGAAIATLAGADLRSRGHKLTVYAYGSPRVGNEELAQFITDQGNNYRFTHTSDPVPKLPLLIMNYVHISPEYHISAGNNVTVRPQDVEVYQGHVNFAGNTGTGLPLLTDFPDHSWYFRRADGCKGEGLPF</sequence>
<evidence type="ECO:0000256" key="2">
    <source>
        <dbReference type="ARBA" id="ARBA00022487"/>
    </source>
</evidence>
<dbReference type="PANTHER" id="PTHR46640">
    <property type="entry name" value="TRIACYLGLYCEROL LIPASE, PUTATIVE (AFU_ORTHOLOGUE AFUA_6G06510)-RELATED"/>
    <property type="match status" value="1"/>
</dbReference>
<dbReference type="InterPro" id="IPR051299">
    <property type="entry name" value="AB_hydrolase_lip/est"/>
</dbReference>